<protein>
    <submittedName>
        <fullName evidence="5">Helix-turn-helix transcriptional regulator</fullName>
    </submittedName>
</protein>
<sequence>MGLNLYASDIPELTLSREYPPEQMGSEEEYYEHLIVLDNPMARGFYREIHTRDMRISYGDVALAQRTNILFDSDYESIEMHFALNGDTLASSHNFKKYVNFKPNQHNIIYANSFRGKMEWQGDDFRIFEVNMAPSFFERFLPQDSCSLFDEFRKQIQNGTSSLMADHNQLINLQMFEIISAIVGCQRKGLFKKIFLETKVIELLLLQLEQLHEQQYAHSSIRKSDIEKMYAVRDFMLNNLNASHSLTDLARHVGTNEFTLKKGFKELFGATVFGYWSDVKMEEALKMLRRNELSVAEISNAIGYKNPQHFTAAFKRKYDVLPSQFKRG</sequence>
<dbReference type="InterPro" id="IPR018060">
    <property type="entry name" value="HTH_AraC"/>
</dbReference>
<evidence type="ECO:0000256" key="2">
    <source>
        <dbReference type="ARBA" id="ARBA00023125"/>
    </source>
</evidence>
<dbReference type="PROSITE" id="PS01124">
    <property type="entry name" value="HTH_ARAC_FAMILY_2"/>
    <property type="match status" value="1"/>
</dbReference>
<dbReference type="Proteomes" id="UP001597440">
    <property type="component" value="Unassembled WGS sequence"/>
</dbReference>
<dbReference type="PANTHER" id="PTHR47893:SF1">
    <property type="entry name" value="REGULATORY PROTEIN PCHR"/>
    <property type="match status" value="1"/>
</dbReference>
<dbReference type="PRINTS" id="PR00032">
    <property type="entry name" value="HTHARAC"/>
</dbReference>
<keyword evidence="2" id="KW-0238">DNA-binding</keyword>
<evidence type="ECO:0000313" key="5">
    <source>
        <dbReference type="EMBL" id="MFD2556106.1"/>
    </source>
</evidence>
<dbReference type="Gene3D" id="1.10.10.60">
    <property type="entry name" value="Homeodomain-like"/>
    <property type="match status" value="1"/>
</dbReference>
<keyword evidence="3" id="KW-0804">Transcription</keyword>
<evidence type="ECO:0000256" key="1">
    <source>
        <dbReference type="ARBA" id="ARBA00023015"/>
    </source>
</evidence>
<feature type="domain" description="HTH araC/xylS-type" evidence="4">
    <location>
        <begin position="230"/>
        <end position="328"/>
    </location>
</feature>
<dbReference type="PANTHER" id="PTHR47893">
    <property type="entry name" value="REGULATORY PROTEIN PCHR"/>
    <property type="match status" value="1"/>
</dbReference>
<dbReference type="Pfam" id="PF12833">
    <property type="entry name" value="HTH_18"/>
    <property type="match status" value="1"/>
</dbReference>
<accession>A0ABW5L4K0</accession>
<dbReference type="PROSITE" id="PS00041">
    <property type="entry name" value="HTH_ARAC_FAMILY_1"/>
    <property type="match status" value="1"/>
</dbReference>
<organism evidence="5 6">
    <name type="scientific">Sphingobacterium tabacisoli</name>
    <dbReference type="NCBI Taxonomy" id="2044855"/>
    <lineage>
        <taxon>Bacteria</taxon>
        <taxon>Pseudomonadati</taxon>
        <taxon>Bacteroidota</taxon>
        <taxon>Sphingobacteriia</taxon>
        <taxon>Sphingobacteriales</taxon>
        <taxon>Sphingobacteriaceae</taxon>
        <taxon>Sphingobacterium</taxon>
    </lineage>
</organism>
<reference evidence="6" key="1">
    <citation type="journal article" date="2019" name="Int. J. Syst. Evol. Microbiol.">
        <title>The Global Catalogue of Microorganisms (GCM) 10K type strain sequencing project: providing services to taxonomists for standard genome sequencing and annotation.</title>
        <authorList>
            <consortium name="The Broad Institute Genomics Platform"/>
            <consortium name="The Broad Institute Genome Sequencing Center for Infectious Disease"/>
            <person name="Wu L."/>
            <person name="Ma J."/>
        </authorList>
    </citation>
    <scope>NUCLEOTIDE SEQUENCE [LARGE SCALE GENOMIC DNA]</scope>
    <source>
        <strain evidence="6">KCTC 52298</strain>
    </source>
</reference>
<dbReference type="InterPro" id="IPR018062">
    <property type="entry name" value="HTH_AraC-typ_CS"/>
</dbReference>
<dbReference type="InterPro" id="IPR020449">
    <property type="entry name" value="Tscrpt_reg_AraC-type_HTH"/>
</dbReference>
<name>A0ABW5L4K0_9SPHI</name>
<evidence type="ECO:0000259" key="4">
    <source>
        <dbReference type="PROSITE" id="PS01124"/>
    </source>
</evidence>
<dbReference type="EMBL" id="JBHULD010000018">
    <property type="protein sequence ID" value="MFD2556106.1"/>
    <property type="molecule type" value="Genomic_DNA"/>
</dbReference>
<keyword evidence="6" id="KW-1185">Reference proteome</keyword>
<comment type="caution">
    <text evidence="5">The sequence shown here is derived from an EMBL/GenBank/DDBJ whole genome shotgun (WGS) entry which is preliminary data.</text>
</comment>
<evidence type="ECO:0000313" key="6">
    <source>
        <dbReference type="Proteomes" id="UP001597440"/>
    </source>
</evidence>
<keyword evidence="1" id="KW-0805">Transcription regulation</keyword>
<gene>
    <name evidence="5" type="ORF">ACFSQW_17060</name>
</gene>
<proteinExistence type="predicted"/>
<dbReference type="SMART" id="SM00342">
    <property type="entry name" value="HTH_ARAC"/>
    <property type="match status" value="1"/>
</dbReference>
<dbReference type="RefSeq" id="WP_210352817.1">
    <property type="nucleotide sequence ID" value="NZ_JAEQMU010000001.1"/>
</dbReference>
<dbReference type="InterPro" id="IPR053142">
    <property type="entry name" value="PchR_regulatory_protein"/>
</dbReference>
<evidence type="ECO:0000256" key="3">
    <source>
        <dbReference type="ARBA" id="ARBA00023163"/>
    </source>
</evidence>
<dbReference type="InterPro" id="IPR009057">
    <property type="entry name" value="Homeodomain-like_sf"/>
</dbReference>
<dbReference type="SUPFAM" id="SSF46689">
    <property type="entry name" value="Homeodomain-like"/>
    <property type="match status" value="2"/>
</dbReference>